<gene>
    <name evidence="1" type="ORF">A176_003330</name>
</gene>
<protein>
    <recommendedName>
        <fullName evidence="3">DUF1501 domain-containing protein</fullName>
    </recommendedName>
</protein>
<dbReference type="STRING" id="1297742.A176_003330"/>
<evidence type="ECO:0008006" key="3">
    <source>
        <dbReference type="Google" id="ProtNLM"/>
    </source>
</evidence>
<name>A0A0H4WXT0_9BACT</name>
<evidence type="ECO:0000313" key="1">
    <source>
        <dbReference type="EMBL" id="AKQ66418.1"/>
    </source>
</evidence>
<keyword evidence="2" id="KW-1185">Reference proteome</keyword>
<dbReference type="Proteomes" id="UP000009026">
    <property type="component" value="Chromosome"/>
</dbReference>
<dbReference type="PATRIC" id="fig|1297742.4.peg.3358"/>
<dbReference type="PROSITE" id="PS51318">
    <property type="entry name" value="TAT"/>
    <property type="match status" value="1"/>
</dbReference>
<proteinExistence type="predicted"/>
<dbReference type="InterPro" id="IPR006311">
    <property type="entry name" value="TAT_signal"/>
</dbReference>
<evidence type="ECO:0000313" key="2">
    <source>
        <dbReference type="Proteomes" id="UP000009026"/>
    </source>
</evidence>
<dbReference type="eggNOG" id="ENOG503194K">
    <property type="taxonomic scope" value="Bacteria"/>
</dbReference>
<accession>A0A0H4WXT0</accession>
<dbReference type="EMBL" id="CP012109">
    <property type="protein sequence ID" value="AKQ66418.1"/>
    <property type="molecule type" value="Genomic_DNA"/>
</dbReference>
<reference evidence="1 2" key="1">
    <citation type="journal article" date="2016" name="PLoS ONE">
        <title>Complete Genome Sequence and Comparative Genomics of a Novel Myxobacterium Myxococcus hansupus.</title>
        <authorList>
            <person name="Sharma G."/>
            <person name="Narwani T."/>
            <person name="Subramanian S."/>
        </authorList>
    </citation>
    <scope>NUCLEOTIDE SEQUENCE [LARGE SCALE GENOMIC DNA]</scope>
    <source>
        <strain evidence="2">mixupus</strain>
    </source>
</reference>
<dbReference type="AlphaFoldDB" id="A0A0H4WXT0"/>
<organism evidence="1 2">
    <name type="scientific">Pseudomyxococcus hansupus</name>
    <dbReference type="NCBI Taxonomy" id="1297742"/>
    <lineage>
        <taxon>Bacteria</taxon>
        <taxon>Pseudomonadati</taxon>
        <taxon>Myxococcota</taxon>
        <taxon>Myxococcia</taxon>
        <taxon>Myxococcales</taxon>
        <taxon>Cystobacterineae</taxon>
        <taxon>Myxococcaceae</taxon>
        <taxon>Pseudomyxococcus</taxon>
    </lineage>
</organism>
<dbReference type="KEGG" id="mym:A176_003330"/>
<dbReference type="PROSITE" id="PS51257">
    <property type="entry name" value="PROKAR_LIPOPROTEIN"/>
    <property type="match status" value="1"/>
</dbReference>
<sequence>MSLRKDGRLSRRELMKALSMCGAGATVLGPLLTGCRESLESPASREAQGGVRRARLDGKPRFLIVVGAAGGASIVDSFLAVRASEAGVDAARVNTFADEQVLNVPGSPFRAVRVSSPRLGDIPVPVVADQLPFVTKHKDSMLVATTVGTSVNHAIAQKRSLTGNAAWRGRTLQECVALQYGAGCPIPNVNMGAGGYAERGTDVSLPSHCYGEVVTHASLWPLGLDGRKGLKGAPSEAVMAMARRTRNTLDARSVFGQTFEDAPALRRWNDQRIVGQPALEMQDLINRLSVLPDAPPRLPLSEFGLTGSPDGARLRAAFPDYLTDPVEGQAALAYLLLKNRVSVTVTLGPSFNVSVGGDFGIANPPLAFDFSHNDHRTGQAFMWARVLRIVDKLIDLLKSEPFDVSTGESLWDRTLIYVATEFGRTRSRVANATAFGSGHDLNNGFLLLSPMLRGNTVLGGIDPRTTLTYGFDARTGTPLPGKLESNEADIFSGILTALGVDTSGSGLPDASAFLPG</sequence>
<dbReference type="RefSeq" id="WP_002639652.1">
    <property type="nucleotide sequence ID" value="NZ_CP012109.1"/>
</dbReference>
<dbReference type="OrthoDB" id="5482671at2"/>